<proteinExistence type="predicted"/>
<sequence>MAFMYPFHAPIMPMKWDDALWVQEVCPSMEHTVLTTIEVKRTVQCAIEQMRYINDASFGLRVDDIDEEEEDSGDDH</sequence>
<reference evidence="1" key="1">
    <citation type="submission" date="2021-06" db="EMBL/GenBank/DDBJ databases">
        <title>Parelaphostrongylus tenuis whole genome reference sequence.</title>
        <authorList>
            <person name="Garwood T.J."/>
            <person name="Larsen P.A."/>
            <person name="Fountain-Jones N.M."/>
            <person name="Garbe J.R."/>
            <person name="Macchietto M.G."/>
            <person name="Kania S.A."/>
            <person name="Gerhold R.W."/>
            <person name="Richards J.E."/>
            <person name="Wolf T.M."/>
        </authorList>
    </citation>
    <scope>NUCLEOTIDE SEQUENCE</scope>
    <source>
        <strain evidence="1">MNPRO001-30</strain>
        <tissue evidence="1">Meninges</tissue>
    </source>
</reference>
<evidence type="ECO:0000313" key="2">
    <source>
        <dbReference type="Proteomes" id="UP001196413"/>
    </source>
</evidence>
<accession>A0AAD5MF21</accession>
<dbReference type="AlphaFoldDB" id="A0AAD5MF21"/>
<name>A0AAD5MF21_PARTN</name>
<evidence type="ECO:0000313" key="1">
    <source>
        <dbReference type="EMBL" id="KAJ1357377.1"/>
    </source>
</evidence>
<protein>
    <submittedName>
        <fullName evidence="1">Uncharacterized protein</fullName>
    </submittedName>
</protein>
<dbReference type="EMBL" id="JAHQIW010003120">
    <property type="protein sequence ID" value="KAJ1357377.1"/>
    <property type="molecule type" value="Genomic_DNA"/>
</dbReference>
<keyword evidence="2" id="KW-1185">Reference proteome</keyword>
<organism evidence="1 2">
    <name type="scientific">Parelaphostrongylus tenuis</name>
    <name type="common">Meningeal worm</name>
    <dbReference type="NCBI Taxonomy" id="148309"/>
    <lineage>
        <taxon>Eukaryota</taxon>
        <taxon>Metazoa</taxon>
        <taxon>Ecdysozoa</taxon>
        <taxon>Nematoda</taxon>
        <taxon>Chromadorea</taxon>
        <taxon>Rhabditida</taxon>
        <taxon>Rhabditina</taxon>
        <taxon>Rhabditomorpha</taxon>
        <taxon>Strongyloidea</taxon>
        <taxon>Metastrongylidae</taxon>
        <taxon>Parelaphostrongylus</taxon>
    </lineage>
</organism>
<comment type="caution">
    <text evidence="1">The sequence shown here is derived from an EMBL/GenBank/DDBJ whole genome shotgun (WGS) entry which is preliminary data.</text>
</comment>
<gene>
    <name evidence="1" type="ORF">KIN20_015513</name>
</gene>
<dbReference type="Proteomes" id="UP001196413">
    <property type="component" value="Unassembled WGS sequence"/>
</dbReference>